<gene>
    <name evidence="2" type="ORF">MHBO_003370</name>
</gene>
<comment type="caution">
    <text evidence="2">The sequence shown here is derived from an EMBL/GenBank/DDBJ whole genome shotgun (WGS) entry which is preliminary data.</text>
</comment>
<accession>A0ABV2AQZ2</accession>
<feature type="region of interest" description="Disordered" evidence="1">
    <location>
        <begin position="61"/>
        <end position="90"/>
    </location>
</feature>
<organism evidence="2 3">
    <name type="scientific">Bonamia ostreae</name>
    <dbReference type="NCBI Taxonomy" id="126728"/>
    <lineage>
        <taxon>Eukaryota</taxon>
        <taxon>Sar</taxon>
        <taxon>Rhizaria</taxon>
        <taxon>Endomyxa</taxon>
        <taxon>Ascetosporea</taxon>
        <taxon>Haplosporida</taxon>
        <taxon>Bonamia</taxon>
    </lineage>
</organism>
<proteinExistence type="predicted"/>
<reference evidence="2 3" key="1">
    <citation type="journal article" date="2024" name="BMC Biol.">
        <title>Comparative genomics of Ascetosporea gives new insight into the evolutionary basis for animal parasitism in Rhizaria.</title>
        <authorList>
            <person name="Hiltunen Thoren M."/>
            <person name="Onut-Brannstrom I."/>
            <person name="Alfjorden A."/>
            <person name="Peckova H."/>
            <person name="Swords F."/>
            <person name="Hooper C."/>
            <person name="Holzer A.S."/>
            <person name="Bass D."/>
            <person name="Burki F."/>
        </authorList>
    </citation>
    <scope>NUCLEOTIDE SEQUENCE [LARGE SCALE GENOMIC DNA]</scope>
    <source>
        <strain evidence="2">20-A016</strain>
    </source>
</reference>
<evidence type="ECO:0000313" key="3">
    <source>
        <dbReference type="Proteomes" id="UP001439008"/>
    </source>
</evidence>
<dbReference type="Proteomes" id="UP001439008">
    <property type="component" value="Unassembled WGS sequence"/>
</dbReference>
<sequence length="271" mass="30934">MVMWHGNGLHDMIAFLAGSALETNQMALALTISTKGTPFVDGIPSLKEHTSDYKTLCEEVEDKRRVSDSKDDRKESESDGKGPNKKEMKMSEMVKNLDPGLYERFIGKKEAKKYKTPESLQNPDDMNFFSYLLTNYNKEDEEQEIKPFKITTKAGSLRCTHRLELNVEEKLAVIYEKNGVKEREIKIADYKTIKIVKPKYKKNIHSIQMRNQLGDSVVFSIFGGNEETNRFKESLLRMLKNKISAVNSNSACVSYSVRSSAQSKKLDNLKI</sequence>
<dbReference type="EMBL" id="JBDODL010001831">
    <property type="protein sequence ID" value="MES1921833.1"/>
    <property type="molecule type" value="Genomic_DNA"/>
</dbReference>
<keyword evidence="3" id="KW-1185">Reference proteome</keyword>
<protein>
    <submittedName>
        <fullName evidence="2">Uncharacterized protein</fullName>
    </submittedName>
</protein>
<name>A0ABV2AQZ2_9EUKA</name>
<evidence type="ECO:0000313" key="2">
    <source>
        <dbReference type="EMBL" id="MES1921833.1"/>
    </source>
</evidence>
<evidence type="ECO:0000256" key="1">
    <source>
        <dbReference type="SAM" id="MobiDB-lite"/>
    </source>
</evidence>
<feature type="non-terminal residue" evidence="2">
    <location>
        <position position="271"/>
    </location>
</feature>